<evidence type="ECO:0000256" key="4">
    <source>
        <dbReference type="SAM" id="SignalP"/>
    </source>
</evidence>
<comment type="similarity">
    <text evidence="1">Belongs to the invertebrate defensin family.</text>
</comment>
<evidence type="ECO:0000256" key="1">
    <source>
        <dbReference type="ARBA" id="ARBA00007085"/>
    </source>
</evidence>
<evidence type="ECO:0000259" key="5">
    <source>
        <dbReference type="PROSITE" id="PS51378"/>
    </source>
</evidence>
<keyword evidence="2" id="KW-1015">Disulfide bond</keyword>
<evidence type="ECO:0000256" key="3">
    <source>
        <dbReference type="SAM" id="MobiDB-lite"/>
    </source>
</evidence>
<sequence>MRFSAVFAIISALSMTALAIPAPAPEDLDIAEATADLAARDARMGAIPDDFAGDLAGLDDDDDDDDEDENPARTLQKRGWGCNIFGGNDYRCHRHCKSIKGYKGGYCKLGGICKCY</sequence>
<keyword evidence="7" id="KW-1185">Reference proteome</keyword>
<organism evidence="6 7">
    <name type="scientific">Blastomyces silverae</name>
    <dbReference type="NCBI Taxonomy" id="2060906"/>
    <lineage>
        <taxon>Eukaryota</taxon>
        <taxon>Fungi</taxon>
        <taxon>Dikarya</taxon>
        <taxon>Ascomycota</taxon>
        <taxon>Pezizomycotina</taxon>
        <taxon>Eurotiomycetes</taxon>
        <taxon>Eurotiomycetidae</taxon>
        <taxon>Onygenales</taxon>
        <taxon>Ajellomycetaceae</taxon>
        <taxon>Blastomyces</taxon>
    </lineage>
</organism>
<dbReference type="InterPro" id="IPR036574">
    <property type="entry name" value="Scorpion_toxin-like_sf"/>
</dbReference>
<evidence type="ECO:0000313" key="6">
    <source>
        <dbReference type="EMBL" id="KLJ11167.1"/>
    </source>
</evidence>
<dbReference type="AlphaFoldDB" id="A0A0H1BJF3"/>
<proteinExistence type="inferred from homology"/>
<dbReference type="PROSITE" id="PS51378">
    <property type="entry name" value="INVERT_DEFENSINS"/>
    <property type="match status" value="1"/>
</dbReference>
<reference evidence="7" key="1">
    <citation type="journal article" date="2015" name="PLoS Genet.">
        <title>The dynamic genome and transcriptome of the human fungal pathogen Blastomyces and close relative Emmonsia.</title>
        <authorList>
            <person name="Munoz J.F."/>
            <person name="Gauthier G.M."/>
            <person name="Desjardins C.A."/>
            <person name="Gallo J.E."/>
            <person name="Holder J."/>
            <person name="Sullivan T.D."/>
            <person name="Marty A.J."/>
            <person name="Carmen J.C."/>
            <person name="Chen Z."/>
            <person name="Ding L."/>
            <person name="Gujja S."/>
            <person name="Magrini V."/>
            <person name="Misas E."/>
            <person name="Mitreva M."/>
            <person name="Priest M."/>
            <person name="Saif S."/>
            <person name="Whiston E.A."/>
            <person name="Young S."/>
            <person name="Zeng Q."/>
            <person name="Goldman W.E."/>
            <person name="Mardis E.R."/>
            <person name="Taylor J.W."/>
            <person name="McEwen J.G."/>
            <person name="Clay O.K."/>
            <person name="Klein B.S."/>
            <person name="Cuomo C.A."/>
        </authorList>
    </citation>
    <scope>NUCLEOTIDE SEQUENCE [LARGE SCALE GENOMIC DNA]</scope>
    <source>
        <strain evidence="7">UAMH 139</strain>
    </source>
</reference>
<dbReference type="GO" id="GO:0006952">
    <property type="term" value="P:defense response"/>
    <property type="evidence" value="ECO:0007669"/>
    <property type="project" value="InterPro"/>
</dbReference>
<keyword evidence="4" id="KW-0732">Signal</keyword>
<comment type="caution">
    <text evidence="6">The sequence shown here is derived from an EMBL/GenBank/DDBJ whole genome shotgun (WGS) entry which is preliminary data.</text>
</comment>
<feature type="compositionally biased region" description="Acidic residues" evidence="3">
    <location>
        <begin position="57"/>
        <end position="69"/>
    </location>
</feature>
<accession>A0A0H1BJF3</accession>
<dbReference type="Pfam" id="PF01097">
    <property type="entry name" value="Defensin_2"/>
    <property type="match status" value="1"/>
</dbReference>
<feature type="region of interest" description="Disordered" evidence="3">
    <location>
        <begin position="48"/>
        <end position="73"/>
    </location>
</feature>
<dbReference type="EMBL" id="LDEV01001718">
    <property type="protein sequence ID" value="KLJ11167.1"/>
    <property type="molecule type" value="Genomic_DNA"/>
</dbReference>
<evidence type="ECO:0000256" key="2">
    <source>
        <dbReference type="ARBA" id="ARBA00023157"/>
    </source>
</evidence>
<dbReference type="InterPro" id="IPR001542">
    <property type="entry name" value="Defensin_invertebrate/fungal"/>
</dbReference>
<feature type="domain" description="Invertebrate defensins family profile" evidence="5">
    <location>
        <begin position="79"/>
        <end position="116"/>
    </location>
</feature>
<feature type="signal peptide" evidence="4">
    <location>
        <begin position="1"/>
        <end position="19"/>
    </location>
</feature>
<feature type="chain" id="PRO_5005199684" description="Invertebrate defensins family profile domain-containing protein" evidence="4">
    <location>
        <begin position="20"/>
        <end position="116"/>
    </location>
</feature>
<name>A0A0H1BJF3_9EURO</name>
<dbReference type="Gene3D" id="3.30.30.10">
    <property type="entry name" value="Knottin, scorpion toxin-like"/>
    <property type="match status" value="1"/>
</dbReference>
<evidence type="ECO:0000313" key="7">
    <source>
        <dbReference type="Proteomes" id="UP000053573"/>
    </source>
</evidence>
<gene>
    <name evidence="6" type="ORF">EMPG_13550</name>
</gene>
<dbReference type="Proteomes" id="UP000053573">
    <property type="component" value="Unassembled WGS sequence"/>
</dbReference>
<protein>
    <recommendedName>
        <fullName evidence="5">Invertebrate defensins family profile domain-containing protein</fullName>
    </recommendedName>
</protein>